<feature type="domain" description="RecBCD enzyme subunit RecD N-terminal" evidence="13">
    <location>
        <begin position="25"/>
        <end position="139"/>
    </location>
</feature>
<evidence type="ECO:0000256" key="11">
    <source>
        <dbReference type="HAMAP-Rule" id="MF_01487"/>
    </source>
</evidence>
<feature type="domain" description="UvrD-like helicase C-terminal" evidence="12">
    <location>
        <begin position="573"/>
        <end position="617"/>
    </location>
</feature>
<evidence type="ECO:0000256" key="9">
    <source>
        <dbReference type="ARBA" id="ARBA00023204"/>
    </source>
</evidence>
<dbReference type="SUPFAM" id="SSF52540">
    <property type="entry name" value="P-loop containing nucleoside triphosphate hydrolases"/>
    <property type="match status" value="2"/>
</dbReference>
<dbReference type="GO" id="GO:0017116">
    <property type="term" value="F:single-stranded DNA helicase activity"/>
    <property type="evidence" value="ECO:0007669"/>
    <property type="project" value="TreeGrafter"/>
</dbReference>
<dbReference type="EMBL" id="CBTK010000275">
    <property type="protein sequence ID" value="CDH46754.1"/>
    <property type="molecule type" value="Genomic_DNA"/>
</dbReference>
<keyword evidence="3 11" id="KW-0227">DNA damage</keyword>
<dbReference type="Gene3D" id="1.10.10.1020">
    <property type="entry name" value="RecBCD complex, subunit RecD, N-terminal domain"/>
    <property type="match status" value="1"/>
</dbReference>
<keyword evidence="9 11" id="KW-0234">DNA repair</keyword>
<reference evidence="14 15" key="1">
    <citation type="journal article" date="2014" name="ISME J.">
        <title>Candidatus Competibacter-lineage genomes retrieved from metagenomes reveal functional metabolic diversity.</title>
        <authorList>
            <person name="McIlroy S.J."/>
            <person name="Albertsen M."/>
            <person name="Andresen E.K."/>
            <person name="Saunders A.M."/>
            <person name="Kristiansen R."/>
            <person name="Stokholm-Bjerregaard M."/>
            <person name="Nielsen K.L."/>
            <person name="Nielsen P.H."/>
        </authorList>
    </citation>
    <scope>NUCLEOTIDE SEQUENCE [LARGE SCALE GENOMIC DNA]</scope>
    <source>
        <strain evidence="14 15">Run_B_J11</strain>
    </source>
</reference>
<dbReference type="CDD" id="cd17933">
    <property type="entry name" value="DEXSc_RecD-like"/>
    <property type="match status" value="1"/>
</dbReference>
<evidence type="ECO:0000313" key="14">
    <source>
        <dbReference type="EMBL" id="CDH46754.1"/>
    </source>
</evidence>
<dbReference type="Pfam" id="PF13538">
    <property type="entry name" value="UvrD_C_2"/>
    <property type="match status" value="1"/>
</dbReference>
<dbReference type="InterPro" id="IPR006344">
    <property type="entry name" value="RecD"/>
</dbReference>
<dbReference type="Pfam" id="PF13245">
    <property type="entry name" value="AAA_19"/>
    <property type="match status" value="1"/>
</dbReference>
<keyword evidence="8 11" id="KW-0238">DNA-binding</keyword>
<dbReference type="GO" id="GO:0000724">
    <property type="term" value="P:double-strand break repair via homologous recombination"/>
    <property type="evidence" value="ECO:0007669"/>
    <property type="project" value="UniProtKB-UniRule"/>
</dbReference>
<comment type="similarity">
    <text evidence="11">Belongs to the RecD family.</text>
</comment>
<evidence type="ECO:0000256" key="7">
    <source>
        <dbReference type="ARBA" id="ARBA00022840"/>
    </source>
</evidence>
<dbReference type="Pfam" id="PF21185">
    <property type="entry name" value="RecD_N"/>
    <property type="match status" value="1"/>
</dbReference>
<keyword evidence="10 11" id="KW-0413">Isomerase</keyword>
<accession>A0A7U7GEQ8</accession>
<evidence type="ECO:0000256" key="8">
    <source>
        <dbReference type="ARBA" id="ARBA00023125"/>
    </source>
</evidence>
<dbReference type="GO" id="GO:0003677">
    <property type="term" value="F:DNA binding"/>
    <property type="evidence" value="ECO:0007669"/>
    <property type="project" value="UniProtKB-UniRule"/>
</dbReference>
<feature type="binding site" evidence="11">
    <location>
        <begin position="207"/>
        <end position="214"/>
    </location>
    <ligand>
        <name>ATP</name>
        <dbReference type="ChEBI" id="CHEBI:30616"/>
    </ligand>
</feature>
<comment type="miscellaneous">
    <text evidence="11">In the RecBCD complex, RecB has a slow 3'-5' helicase, an exonuclease activity and loads RecA onto ssDNA, RecD has a fast 5'-3' helicase activity, while RecC stimulates the ATPase and processivity of the RecB helicase and contributes to recognition of the Chi site.</text>
</comment>
<evidence type="ECO:0000256" key="4">
    <source>
        <dbReference type="ARBA" id="ARBA00022801"/>
    </source>
</evidence>
<dbReference type="EC" id="5.6.2.3" evidence="11"/>
<organism evidence="14 15">
    <name type="scientific">Candidatus Contendobacter odensis Run_B_J11</name>
    <dbReference type="NCBI Taxonomy" id="1400861"/>
    <lineage>
        <taxon>Bacteria</taxon>
        <taxon>Pseudomonadati</taxon>
        <taxon>Pseudomonadota</taxon>
        <taxon>Gammaproteobacteria</taxon>
        <taxon>Candidatus Competibacteraceae</taxon>
        <taxon>Candidatus Contendibacter</taxon>
    </lineage>
</organism>
<dbReference type="InterPro" id="IPR027785">
    <property type="entry name" value="UvrD-like_helicase_C"/>
</dbReference>
<evidence type="ECO:0000256" key="1">
    <source>
        <dbReference type="ARBA" id="ARBA00022722"/>
    </source>
</evidence>
<gene>
    <name evidence="11 14" type="primary">recD</name>
    <name evidence="14" type="ORF">BN874_590022</name>
</gene>
<dbReference type="Gene3D" id="3.40.50.300">
    <property type="entry name" value="P-loop containing nucleotide triphosphate hydrolases"/>
    <property type="match status" value="3"/>
</dbReference>
<sequence>MVYMMRATNEGSAVTTDPLPALRQMGLLTDLDLHFARLMVQLAGSDPAESSPLPIADGLGASAALALAAALASHATGQGDICVNLRQWARRAQWSAKAAEIPAFIPPLGEWLSAVRASPVVGRPGRRQPLVLDRRGRLYLYRYWDYERRLADDLLQRASVSSEAVDEAQLQTDLKRLYPRHPQLTGPDWQKVAAAVAALKRLCVISGGPGTGKTSTVLRILALLTGQAGARPLRIALAAPTGKAAARLQEAIRAAKPDLSRLGLQPEQLAQIPEEASTLHRLLGARPNSVYFRHDRDNPLPLDVLVVDEVSMVGLALMAKTVAALPPTARLILLGDKDQLASVEAGAVLGEICAGAGGFSPEFRSRLATLTGERLPRGRTVTSPLADAIVLLKHSYRFGATSGIGALAQAVNRGKATDALALLEGMPHEDIAWQTLADPAELAEQIAEPVTAGFASYLQAAQNNAGPVAVFERFNQFRVLSALRNGPFGVEALNRLCEEVLHRRGLVNTRQDWYCGRPVMIVHNDYNLRLFNGDIGITLPDPEDSTRMKVFFLGSDGALRSFAPARLPDHETVYAMTVHKSQGSEFDHVLVVTPNAPSPVLSRELLYTALTRAKQRASFYGVPEVFAGAVERRLRRSSGLRDRLWVEPRVSSERAAALPTPPA</sequence>
<comment type="subunit">
    <text evidence="11">Heterotrimer of RecB, RecC and RecD. All subunits contribute to DNA-binding.</text>
</comment>
<evidence type="ECO:0000256" key="2">
    <source>
        <dbReference type="ARBA" id="ARBA00022741"/>
    </source>
</evidence>
<keyword evidence="2 11" id="KW-0547">Nucleotide-binding</keyword>
<dbReference type="GO" id="GO:0008854">
    <property type="term" value="F:exodeoxyribonuclease V activity"/>
    <property type="evidence" value="ECO:0007669"/>
    <property type="project" value="InterPro"/>
</dbReference>
<keyword evidence="4 11" id="KW-0378">Hydrolase</keyword>
<keyword evidence="1 11" id="KW-0540">Nuclease</keyword>
<evidence type="ECO:0000259" key="12">
    <source>
        <dbReference type="Pfam" id="PF13538"/>
    </source>
</evidence>
<evidence type="ECO:0000313" key="15">
    <source>
        <dbReference type="Proteomes" id="UP000019184"/>
    </source>
</evidence>
<comment type="caution">
    <text evidence="14">The sequence shown here is derived from an EMBL/GenBank/DDBJ whole genome shotgun (WGS) entry which is preliminary data.</text>
</comment>
<dbReference type="AlphaFoldDB" id="A0A7U7GEQ8"/>
<keyword evidence="7 11" id="KW-0067">ATP-binding</keyword>
<keyword evidence="6 11" id="KW-0269">Exonuclease</keyword>
<proteinExistence type="inferred from homology"/>
<dbReference type="PANTHER" id="PTHR43788:SF6">
    <property type="entry name" value="DNA HELICASE B"/>
    <property type="match status" value="1"/>
</dbReference>
<keyword evidence="15" id="KW-1185">Reference proteome</keyword>
<dbReference type="Proteomes" id="UP000019184">
    <property type="component" value="Unassembled WGS sequence"/>
</dbReference>
<dbReference type="InterPro" id="IPR049550">
    <property type="entry name" value="RecD_N"/>
</dbReference>
<comment type="function">
    <text evidence="11">A helicase/nuclease that prepares dsDNA breaks (DSB) for recombinational DNA repair. Binds to DSBs and unwinds DNA via a highly rapid and processive ATP-dependent bidirectional helicase activity. Unwinds dsDNA until it encounters a Chi (crossover hotspot instigator) sequence from the 3' direction. Cuts ssDNA a few nucleotides 3' to the Chi site. The properties and activities of the enzyme are changed at Chi. The Chi-altered holoenzyme produces a long 3'-ssDNA overhang and facilitates RecA-binding to the ssDNA for homologous DNA recombination and repair. Holoenzyme degrades any linearized DNA that is unable to undergo homologous recombination. In the holoenzyme this subunit has ssDNA-dependent ATPase and 5'-3' helicase activity. When added to pre-assembled RecBC greatly stimulates nuclease activity and augments holoenzyme processivity. Negatively regulates the RecA-loading ability of RecBCD.</text>
</comment>
<name>A0A7U7GEQ8_9GAMM</name>
<keyword evidence="5 11" id="KW-0347">Helicase</keyword>
<evidence type="ECO:0000256" key="6">
    <source>
        <dbReference type="ARBA" id="ARBA00022839"/>
    </source>
</evidence>
<evidence type="ECO:0000259" key="13">
    <source>
        <dbReference type="Pfam" id="PF21185"/>
    </source>
</evidence>
<dbReference type="GO" id="GO:0043139">
    <property type="term" value="F:5'-3' DNA helicase activity"/>
    <property type="evidence" value="ECO:0007669"/>
    <property type="project" value="UniProtKB-UniRule"/>
</dbReference>
<dbReference type="InterPro" id="IPR027417">
    <property type="entry name" value="P-loop_NTPase"/>
</dbReference>
<protein>
    <recommendedName>
        <fullName evidence="11">RecBCD enzyme subunit RecD</fullName>
        <ecNumber evidence="11">5.6.2.3</ecNumber>
    </recommendedName>
    <alternativeName>
        <fullName evidence="11">DNA 5'-3' helicase subunit RecD</fullName>
    </alternativeName>
    <alternativeName>
        <fullName evidence="11">Exonuclease V subunit RecD</fullName>
        <shortName evidence="11">ExoV subunit RecD</shortName>
    </alternativeName>
    <alternativeName>
        <fullName evidence="11">Helicase/nuclease RecBCD subunit RecD</fullName>
    </alternativeName>
</protein>
<evidence type="ECO:0000256" key="5">
    <source>
        <dbReference type="ARBA" id="ARBA00022806"/>
    </source>
</evidence>
<evidence type="ECO:0000256" key="3">
    <source>
        <dbReference type="ARBA" id="ARBA00022763"/>
    </source>
</evidence>
<dbReference type="CDD" id="cd18809">
    <property type="entry name" value="SF1_C_RecD"/>
    <property type="match status" value="1"/>
</dbReference>
<dbReference type="InterPro" id="IPR041851">
    <property type="entry name" value="RecD_N_sf"/>
</dbReference>
<dbReference type="NCBIfam" id="TIGR01447">
    <property type="entry name" value="recD"/>
    <property type="match status" value="1"/>
</dbReference>
<dbReference type="HAMAP" id="MF_01487">
    <property type="entry name" value="RecD"/>
    <property type="match status" value="1"/>
</dbReference>
<dbReference type="GO" id="GO:0009338">
    <property type="term" value="C:exodeoxyribonuclease V complex"/>
    <property type="evidence" value="ECO:0007669"/>
    <property type="project" value="InterPro"/>
</dbReference>
<dbReference type="InterPro" id="IPR050534">
    <property type="entry name" value="Coronavir_polyprotein_1ab"/>
</dbReference>
<comment type="catalytic activity">
    <reaction evidence="11">
        <text>ATP + H2O = ADP + phosphate + H(+)</text>
        <dbReference type="Rhea" id="RHEA:13065"/>
        <dbReference type="ChEBI" id="CHEBI:15377"/>
        <dbReference type="ChEBI" id="CHEBI:15378"/>
        <dbReference type="ChEBI" id="CHEBI:30616"/>
        <dbReference type="ChEBI" id="CHEBI:43474"/>
        <dbReference type="ChEBI" id="CHEBI:456216"/>
        <dbReference type="EC" id="5.6.2.3"/>
    </reaction>
</comment>
<dbReference type="PANTHER" id="PTHR43788">
    <property type="entry name" value="DNA2/NAM7 HELICASE FAMILY MEMBER"/>
    <property type="match status" value="1"/>
</dbReference>
<dbReference type="GO" id="GO:0005524">
    <property type="term" value="F:ATP binding"/>
    <property type="evidence" value="ECO:0007669"/>
    <property type="project" value="UniProtKB-UniRule"/>
</dbReference>
<evidence type="ECO:0000256" key="10">
    <source>
        <dbReference type="ARBA" id="ARBA00023235"/>
    </source>
</evidence>